<comment type="function">
    <text evidence="1">Could be involved in insertion of integral membrane proteins into the membrane.</text>
</comment>
<keyword evidence="1" id="KW-1003">Cell membrane</keyword>
<name>A0A516V896_9GAMM</name>
<sequence length="103" mass="11445">MLYPAGTTAATAQACAKPRTNPVIERLLIRLLRGYKRWISPLLGPRCRFTPTCSEYAMTAVERFGAWHGGWLALRRIGRCHPLNPGGHDPVPPATGEHRCRTP</sequence>
<evidence type="ECO:0000256" key="2">
    <source>
        <dbReference type="SAM" id="MobiDB-lite"/>
    </source>
</evidence>
<proteinExistence type="inferred from homology"/>
<dbReference type="Pfam" id="PF01809">
    <property type="entry name" value="YidD"/>
    <property type="match status" value="1"/>
</dbReference>
<gene>
    <name evidence="3" type="primary">yidD</name>
    <name evidence="3" type="ORF">FNZ56_04380</name>
</gene>
<protein>
    <recommendedName>
        <fullName evidence="1">Putative membrane protein insertion efficiency factor</fullName>
    </recommendedName>
</protein>
<dbReference type="OrthoDB" id="9801753at2"/>
<keyword evidence="4" id="KW-1185">Reference proteome</keyword>
<organism evidence="3 4">
    <name type="scientific">Pseudoluteimonas lycopersici</name>
    <dbReference type="NCBI Taxonomy" id="1324796"/>
    <lineage>
        <taxon>Bacteria</taxon>
        <taxon>Pseudomonadati</taxon>
        <taxon>Pseudomonadota</taxon>
        <taxon>Gammaproteobacteria</taxon>
        <taxon>Lysobacterales</taxon>
        <taxon>Lysobacteraceae</taxon>
        <taxon>Pseudoluteimonas</taxon>
    </lineage>
</organism>
<comment type="similarity">
    <text evidence="1">Belongs to the UPF0161 family.</text>
</comment>
<dbReference type="AlphaFoldDB" id="A0A516V896"/>
<dbReference type="PANTHER" id="PTHR33383:SF1">
    <property type="entry name" value="MEMBRANE PROTEIN INSERTION EFFICIENCY FACTOR-RELATED"/>
    <property type="match status" value="1"/>
</dbReference>
<evidence type="ECO:0000256" key="1">
    <source>
        <dbReference type="HAMAP-Rule" id="MF_00386"/>
    </source>
</evidence>
<feature type="region of interest" description="Disordered" evidence="2">
    <location>
        <begin position="84"/>
        <end position="103"/>
    </location>
</feature>
<dbReference type="GO" id="GO:0005886">
    <property type="term" value="C:plasma membrane"/>
    <property type="evidence" value="ECO:0007669"/>
    <property type="project" value="UniProtKB-SubCell"/>
</dbReference>
<comment type="subcellular location">
    <subcellularLocation>
        <location evidence="1">Cell membrane</location>
        <topology evidence="1">Peripheral membrane protein</topology>
        <orientation evidence="1">Cytoplasmic side</orientation>
    </subcellularLocation>
</comment>
<dbReference type="InterPro" id="IPR002696">
    <property type="entry name" value="Membr_insert_effic_factor_YidD"/>
</dbReference>
<dbReference type="PANTHER" id="PTHR33383">
    <property type="entry name" value="MEMBRANE PROTEIN INSERTION EFFICIENCY FACTOR-RELATED"/>
    <property type="match status" value="1"/>
</dbReference>
<dbReference type="HAMAP" id="MF_00386">
    <property type="entry name" value="UPF0161_YidD"/>
    <property type="match status" value="1"/>
</dbReference>
<keyword evidence="1" id="KW-0472">Membrane</keyword>
<dbReference type="NCBIfam" id="TIGR00278">
    <property type="entry name" value="membrane protein insertion efficiency factor YidD"/>
    <property type="match status" value="1"/>
</dbReference>
<accession>A0A516V896</accession>
<evidence type="ECO:0000313" key="3">
    <source>
        <dbReference type="EMBL" id="QDQ74758.1"/>
    </source>
</evidence>
<dbReference type="Proteomes" id="UP000315891">
    <property type="component" value="Chromosome"/>
</dbReference>
<dbReference type="SMART" id="SM01234">
    <property type="entry name" value="Haemolytic"/>
    <property type="match status" value="1"/>
</dbReference>
<dbReference type="EMBL" id="CP041742">
    <property type="protein sequence ID" value="QDQ74758.1"/>
    <property type="molecule type" value="Genomic_DNA"/>
</dbReference>
<reference evidence="3 4" key="1">
    <citation type="submission" date="2019-07" db="EMBL/GenBank/DDBJ databases">
        <title>Lysobacter weifangensis sp. nov., isolated from bensulfuron-methyl contaminated farmland soil.</title>
        <authorList>
            <person name="Zhao H."/>
        </authorList>
    </citation>
    <scope>NUCLEOTIDE SEQUENCE [LARGE SCALE GENOMIC DNA]</scope>
    <source>
        <strain evidence="3 4">CC-Bw-6</strain>
    </source>
</reference>
<evidence type="ECO:0000313" key="4">
    <source>
        <dbReference type="Proteomes" id="UP000315891"/>
    </source>
</evidence>